<evidence type="ECO:0000259" key="1">
    <source>
        <dbReference type="SMART" id="SM00329"/>
    </source>
</evidence>
<dbReference type="FunFam" id="3.15.20.10:FF:000001">
    <property type="entry name" value="Phospholipid transfer protein"/>
    <property type="match status" value="1"/>
</dbReference>
<feature type="domain" description="Lipid-binding serum glycoprotein C-terminal" evidence="1">
    <location>
        <begin position="76"/>
        <end position="278"/>
    </location>
</feature>
<evidence type="ECO:0000313" key="3">
    <source>
        <dbReference type="Proteomes" id="UP000261340"/>
    </source>
</evidence>
<keyword evidence="3" id="KW-1185">Reference proteome</keyword>
<sequence>PICPALNHAAVVHVNSMLETIPVRAEVDQFIGIDYSLTDDPVVTSQGLDMHFRGMFFDLSNQKSSLVNYAVEPIIKEYDRMVYLALSEFFFDSGLFSYYTAGVFQMDIVNEKMPKDLEMLLRTTYFGLIMMLNPALVDAPLSLQLAVNSPPKTSIKTSGATVVMTAIVNVMVLPPGQPPVQLSSMTMETKFNAKVSMTGKRLSFHADLRRFKIFSNQSALESLALIPLQAPLKTMLQMSMVPLINNWTKRGVRIPLADGMDFIEEVVEYHNGFIVIGANLHFSKGLREMMAGSTETEQQTTNTTTSSTA</sequence>
<reference evidence="2" key="1">
    <citation type="submission" date="2025-08" db="UniProtKB">
        <authorList>
            <consortium name="Ensembl"/>
        </authorList>
    </citation>
    <scope>IDENTIFICATION</scope>
</reference>
<dbReference type="GO" id="GO:0120017">
    <property type="term" value="F:ceramide transfer activity"/>
    <property type="evidence" value="ECO:0007669"/>
    <property type="project" value="TreeGrafter"/>
</dbReference>
<dbReference type="PANTHER" id="PTHR10504:SF16">
    <property type="entry name" value="PHOSPHOLIPID TRANSFER PROTEIN"/>
    <property type="match status" value="1"/>
</dbReference>
<evidence type="ECO:0000313" key="2">
    <source>
        <dbReference type="Ensembl" id="ENSACIP00000000225.1"/>
    </source>
</evidence>
<dbReference type="GeneTree" id="ENSGT01100000263546"/>
<dbReference type="SMART" id="SM00329">
    <property type="entry name" value="BPI2"/>
    <property type="match status" value="1"/>
</dbReference>
<name>A0A3Q0QRS7_AMPCI</name>
<dbReference type="SUPFAM" id="SSF55394">
    <property type="entry name" value="Bactericidal permeability-increasing protein, BPI"/>
    <property type="match status" value="2"/>
</dbReference>
<dbReference type="GO" id="GO:1990050">
    <property type="term" value="F:phosphatidic acid transfer activity"/>
    <property type="evidence" value="ECO:0007669"/>
    <property type="project" value="TreeGrafter"/>
</dbReference>
<dbReference type="InterPro" id="IPR032942">
    <property type="entry name" value="BPI/LBP/Plunc"/>
</dbReference>
<dbReference type="GO" id="GO:0008289">
    <property type="term" value="F:lipid binding"/>
    <property type="evidence" value="ECO:0007669"/>
    <property type="project" value="InterPro"/>
</dbReference>
<proteinExistence type="predicted"/>
<dbReference type="GO" id="GO:1904121">
    <property type="term" value="F:phosphatidylethanolamine transfer activity"/>
    <property type="evidence" value="ECO:0007669"/>
    <property type="project" value="TreeGrafter"/>
</dbReference>
<dbReference type="Ensembl" id="ENSACIT00000000241.1">
    <property type="protein sequence ID" value="ENSACIP00000000225.1"/>
    <property type="gene ID" value="ENSACIG00000000167.1"/>
</dbReference>
<organism evidence="2 3">
    <name type="scientific">Amphilophus citrinellus</name>
    <name type="common">Midas cichlid</name>
    <name type="synonym">Cichlasoma citrinellum</name>
    <dbReference type="NCBI Taxonomy" id="61819"/>
    <lineage>
        <taxon>Eukaryota</taxon>
        <taxon>Metazoa</taxon>
        <taxon>Chordata</taxon>
        <taxon>Craniata</taxon>
        <taxon>Vertebrata</taxon>
        <taxon>Euteleostomi</taxon>
        <taxon>Actinopterygii</taxon>
        <taxon>Neopterygii</taxon>
        <taxon>Teleostei</taxon>
        <taxon>Neoteleostei</taxon>
        <taxon>Acanthomorphata</taxon>
        <taxon>Ovalentaria</taxon>
        <taxon>Cichlomorphae</taxon>
        <taxon>Cichliformes</taxon>
        <taxon>Cichlidae</taxon>
        <taxon>New World cichlids</taxon>
        <taxon>Cichlasomatinae</taxon>
        <taxon>Heroini</taxon>
        <taxon>Amphilophus</taxon>
    </lineage>
</organism>
<dbReference type="Gene3D" id="3.15.20.10">
    <property type="entry name" value="Bactericidal permeability-increasing protein, domain 2"/>
    <property type="match status" value="1"/>
</dbReference>
<dbReference type="PANTHER" id="PTHR10504">
    <property type="entry name" value="BACTERICIDAL PERMEABILITY-INCREASING BPI PROTEIN-RELATED"/>
    <property type="match status" value="1"/>
</dbReference>
<dbReference type="AlphaFoldDB" id="A0A3Q0QRS7"/>
<reference evidence="2" key="2">
    <citation type="submission" date="2025-09" db="UniProtKB">
        <authorList>
            <consortium name="Ensembl"/>
        </authorList>
    </citation>
    <scope>IDENTIFICATION</scope>
</reference>
<dbReference type="InterPro" id="IPR001124">
    <property type="entry name" value="Lipid-bd_serum_glycop_C"/>
</dbReference>
<dbReference type="OMA" id="PFNAPVM"/>
<dbReference type="Proteomes" id="UP000261340">
    <property type="component" value="Unplaced"/>
</dbReference>
<dbReference type="GO" id="GO:0005615">
    <property type="term" value="C:extracellular space"/>
    <property type="evidence" value="ECO:0007669"/>
    <property type="project" value="TreeGrafter"/>
</dbReference>
<dbReference type="GO" id="GO:0035627">
    <property type="term" value="P:ceramide transport"/>
    <property type="evidence" value="ECO:0007669"/>
    <property type="project" value="TreeGrafter"/>
</dbReference>
<dbReference type="STRING" id="61819.ENSACIP00000000225"/>
<dbReference type="GO" id="GO:0034375">
    <property type="term" value="P:high-density lipoprotein particle remodeling"/>
    <property type="evidence" value="ECO:0007669"/>
    <property type="project" value="TreeGrafter"/>
</dbReference>
<dbReference type="InterPro" id="IPR017943">
    <property type="entry name" value="Bactericidal_perm-incr_a/b_dom"/>
</dbReference>
<dbReference type="Pfam" id="PF02886">
    <property type="entry name" value="LBP_BPI_CETP_C"/>
    <property type="match status" value="1"/>
</dbReference>
<protein>
    <submittedName>
        <fullName evidence="2">Phospholipid transfer protein</fullName>
    </submittedName>
</protein>
<accession>A0A3Q0QRS7</accession>